<dbReference type="Pfam" id="PF13280">
    <property type="entry name" value="WYL"/>
    <property type="match status" value="1"/>
</dbReference>
<dbReference type="InterPro" id="IPR057727">
    <property type="entry name" value="WCX_dom"/>
</dbReference>
<reference evidence="3" key="1">
    <citation type="submission" date="2020-05" db="EMBL/GenBank/DDBJ databases">
        <authorList>
            <person name="Chiriac C."/>
            <person name="Salcher M."/>
            <person name="Ghai R."/>
            <person name="Kavagutti S V."/>
        </authorList>
    </citation>
    <scope>NUCLEOTIDE SEQUENCE</scope>
</reference>
<dbReference type="AlphaFoldDB" id="A0A6J6BB03"/>
<evidence type="ECO:0000259" key="1">
    <source>
        <dbReference type="Pfam" id="PF13280"/>
    </source>
</evidence>
<feature type="domain" description="WYL" evidence="1">
    <location>
        <begin position="145"/>
        <end position="209"/>
    </location>
</feature>
<name>A0A6J6BB03_9ZZZZ</name>
<dbReference type="Pfam" id="PF25583">
    <property type="entry name" value="WCX"/>
    <property type="match status" value="1"/>
</dbReference>
<organism evidence="3">
    <name type="scientific">freshwater metagenome</name>
    <dbReference type="NCBI Taxonomy" id="449393"/>
    <lineage>
        <taxon>unclassified sequences</taxon>
        <taxon>metagenomes</taxon>
        <taxon>ecological metagenomes</taxon>
    </lineage>
</organism>
<dbReference type="InterPro" id="IPR026881">
    <property type="entry name" value="WYL_dom"/>
</dbReference>
<dbReference type="InterPro" id="IPR051534">
    <property type="entry name" value="CBASS_pafABC_assoc_protein"/>
</dbReference>
<dbReference type="PANTHER" id="PTHR34580">
    <property type="match status" value="1"/>
</dbReference>
<feature type="domain" description="WCX" evidence="2">
    <location>
        <begin position="239"/>
        <end position="308"/>
    </location>
</feature>
<protein>
    <submittedName>
        <fullName evidence="3">Unannotated protein</fullName>
    </submittedName>
</protein>
<accession>A0A6J6BB03</accession>
<gene>
    <name evidence="3" type="ORF">UFOPK1440_00087</name>
</gene>
<dbReference type="EMBL" id="CAEZSP010000002">
    <property type="protein sequence ID" value="CAB4535488.1"/>
    <property type="molecule type" value="Genomic_DNA"/>
</dbReference>
<dbReference type="PROSITE" id="PS52050">
    <property type="entry name" value="WYL"/>
    <property type="match status" value="1"/>
</dbReference>
<sequence length="313" mass="35604">MSRKSERLVNLTIALLATRRYLTKSEIFRTVAGYEGEPDARDRMFERDKDDLRSLGIELELGTYDPVFEDEAGYRIKPERYSIQLSNLTSLEMLLLSKAADVWRDASLSSASSTGLRKLKALGLDSDADEIPDLTARFSEIPEQLLDVIDALSLRREITFDYIGSELIAKPRKVWPYHLSYSHNHWYLLAFDVDQQDIRRFRLDRIASVVTTSSASNYFPADNEGVQSVLAQVSQEALVAKVSVRVGRGTRLRRDAIIISSDGDWDLLNIPYFDEDELLFNILWLGEDARIESPQEIKDALIAAVEDLVKTHD</sequence>
<evidence type="ECO:0000259" key="2">
    <source>
        <dbReference type="Pfam" id="PF25583"/>
    </source>
</evidence>
<evidence type="ECO:0000313" key="3">
    <source>
        <dbReference type="EMBL" id="CAB4535488.1"/>
    </source>
</evidence>
<proteinExistence type="predicted"/>
<dbReference type="PANTHER" id="PTHR34580:SF3">
    <property type="entry name" value="PROTEIN PAFB"/>
    <property type="match status" value="1"/>
</dbReference>